<comment type="caution">
    <text evidence="2">The sequence shown here is derived from an EMBL/GenBank/DDBJ whole genome shotgun (WGS) entry which is preliminary data.</text>
</comment>
<reference evidence="2" key="1">
    <citation type="journal article" date="2020" name="G3 (Bethesda)">
        <title>High-Quality Assemblies for Three Invasive Social Wasps from the &lt;i&gt;Vespula&lt;/i&gt; Genus.</title>
        <authorList>
            <person name="Harrop T.W.R."/>
            <person name="Guhlin J."/>
            <person name="McLaughlin G.M."/>
            <person name="Permina E."/>
            <person name="Stockwell P."/>
            <person name="Gilligan J."/>
            <person name="Le Lec M.F."/>
            <person name="Gruber M.A.M."/>
            <person name="Quinn O."/>
            <person name="Lovegrove M."/>
            <person name="Duncan E.J."/>
            <person name="Remnant E.J."/>
            <person name="Van Eeckhoven J."/>
            <person name="Graham B."/>
            <person name="Knapp R.A."/>
            <person name="Langford K.W."/>
            <person name="Kronenberg Z."/>
            <person name="Press M.O."/>
            <person name="Eacker S.M."/>
            <person name="Wilson-Rankin E.E."/>
            <person name="Purcell J."/>
            <person name="Lester P.J."/>
            <person name="Dearden P.K."/>
        </authorList>
    </citation>
    <scope>NUCLEOTIDE SEQUENCE</scope>
    <source>
        <strain evidence="2">Volc-1</strain>
    </source>
</reference>
<gene>
    <name evidence="2" type="ORF">H0235_012139</name>
</gene>
<organism evidence="2 3">
    <name type="scientific">Vespula pensylvanica</name>
    <name type="common">Western yellow jacket</name>
    <name type="synonym">Wasp</name>
    <dbReference type="NCBI Taxonomy" id="30213"/>
    <lineage>
        <taxon>Eukaryota</taxon>
        <taxon>Metazoa</taxon>
        <taxon>Ecdysozoa</taxon>
        <taxon>Arthropoda</taxon>
        <taxon>Hexapoda</taxon>
        <taxon>Insecta</taxon>
        <taxon>Pterygota</taxon>
        <taxon>Neoptera</taxon>
        <taxon>Endopterygota</taxon>
        <taxon>Hymenoptera</taxon>
        <taxon>Apocrita</taxon>
        <taxon>Aculeata</taxon>
        <taxon>Vespoidea</taxon>
        <taxon>Vespidae</taxon>
        <taxon>Vespinae</taxon>
        <taxon>Vespula</taxon>
    </lineage>
</organism>
<evidence type="ECO:0000313" key="3">
    <source>
        <dbReference type="Proteomes" id="UP000600918"/>
    </source>
</evidence>
<proteinExistence type="predicted"/>
<dbReference type="EMBL" id="JACSDY010000011">
    <property type="protein sequence ID" value="KAF7415547.1"/>
    <property type="molecule type" value="Genomic_DNA"/>
</dbReference>
<evidence type="ECO:0000313" key="2">
    <source>
        <dbReference type="EMBL" id="KAF7415547.1"/>
    </source>
</evidence>
<name>A0A834NQ89_VESPE</name>
<feature type="region of interest" description="Disordered" evidence="1">
    <location>
        <begin position="71"/>
        <end position="96"/>
    </location>
</feature>
<dbReference type="AlphaFoldDB" id="A0A834NQ89"/>
<sequence length="271" mass="30421">MAFRGYIKLISIDETRARALTGRQRYSFVGIQRRWVSRKDKEAKETAMGALARHQSAIIGRQVVRGSIFRRTPAKPYGRPPAEGTTSAVRPMGAKGRPLNGVTIKGDHEARNFHWQYSSKLDECIGTFRVSTLCYPSPHHSILLTRSSLSGWDTSAFPIVLPRYASTRYARATSRRALDNAIVAAGWHNSGSIINETSATNLEQAIAVGLHPKMLIKWLLDSNSASQQDHENSYYRLDYYNLPKISNCIISPFLVYPEVKQTHESSQTRAI</sequence>
<dbReference type="Proteomes" id="UP000600918">
    <property type="component" value="Unassembled WGS sequence"/>
</dbReference>
<protein>
    <submittedName>
        <fullName evidence="2">Uncharacterized protein</fullName>
    </submittedName>
</protein>
<keyword evidence="3" id="KW-1185">Reference proteome</keyword>
<accession>A0A834NQ89</accession>
<evidence type="ECO:0000256" key="1">
    <source>
        <dbReference type="SAM" id="MobiDB-lite"/>
    </source>
</evidence>